<dbReference type="Proteomes" id="UP000001514">
    <property type="component" value="Unassembled WGS sequence"/>
</dbReference>
<name>D8TEI1_SELML</name>
<evidence type="ECO:0000256" key="1">
    <source>
        <dbReference type="SAM" id="MobiDB-lite"/>
    </source>
</evidence>
<dbReference type="Gramene" id="EFJ04948">
    <property type="protein sequence ID" value="EFJ04948"/>
    <property type="gene ID" value="SELMODRAFT_431961"/>
</dbReference>
<gene>
    <name evidence="2" type="ORF">SELMODRAFT_431961</name>
</gene>
<organism evidence="3">
    <name type="scientific">Selaginella moellendorffii</name>
    <name type="common">Spikemoss</name>
    <dbReference type="NCBI Taxonomy" id="88036"/>
    <lineage>
        <taxon>Eukaryota</taxon>
        <taxon>Viridiplantae</taxon>
        <taxon>Streptophyta</taxon>
        <taxon>Embryophyta</taxon>
        <taxon>Tracheophyta</taxon>
        <taxon>Lycopodiopsida</taxon>
        <taxon>Selaginellales</taxon>
        <taxon>Selaginellaceae</taxon>
        <taxon>Selaginella</taxon>
    </lineage>
</organism>
<dbReference type="InParanoid" id="D8TEI1"/>
<dbReference type="HOGENOM" id="CLU_1621825_0_0_1"/>
<dbReference type="KEGG" id="smo:SELMODRAFT_431961"/>
<accession>D8TEI1</accession>
<feature type="region of interest" description="Disordered" evidence="1">
    <location>
        <begin position="1"/>
        <end position="35"/>
    </location>
</feature>
<dbReference type="AlphaFoldDB" id="D8TEI1"/>
<protein>
    <submittedName>
        <fullName evidence="2">Uncharacterized protein</fullName>
    </submittedName>
</protein>
<keyword evidence="3" id="KW-1185">Reference proteome</keyword>
<proteinExistence type="predicted"/>
<feature type="compositionally biased region" description="Polar residues" evidence="1">
    <location>
        <begin position="22"/>
        <end position="35"/>
    </location>
</feature>
<reference evidence="2 3" key="1">
    <citation type="journal article" date="2011" name="Science">
        <title>The Selaginella genome identifies genetic changes associated with the evolution of vascular plants.</title>
        <authorList>
            <person name="Banks J.A."/>
            <person name="Nishiyama T."/>
            <person name="Hasebe M."/>
            <person name="Bowman J.L."/>
            <person name="Gribskov M."/>
            <person name="dePamphilis C."/>
            <person name="Albert V.A."/>
            <person name="Aono N."/>
            <person name="Aoyama T."/>
            <person name="Ambrose B.A."/>
            <person name="Ashton N.W."/>
            <person name="Axtell M.J."/>
            <person name="Barker E."/>
            <person name="Barker M.S."/>
            <person name="Bennetzen J.L."/>
            <person name="Bonawitz N.D."/>
            <person name="Chapple C."/>
            <person name="Cheng C."/>
            <person name="Correa L.G."/>
            <person name="Dacre M."/>
            <person name="DeBarry J."/>
            <person name="Dreyer I."/>
            <person name="Elias M."/>
            <person name="Engstrom E.M."/>
            <person name="Estelle M."/>
            <person name="Feng L."/>
            <person name="Finet C."/>
            <person name="Floyd S.K."/>
            <person name="Frommer W.B."/>
            <person name="Fujita T."/>
            <person name="Gramzow L."/>
            <person name="Gutensohn M."/>
            <person name="Harholt J."/>
            <person name="Hattori M."/>
            <person name="Heyl A."/>
            <person name="Hirai T."/>
            <person name="Hiwatashi Y."/>
            <person name="Ishikawa M."/>
            <person name="Iwata M."/>
            <person name="Karol K.G."/>
            <person name="Koehler B."/>
            <person name="Kolukisaoglu U."/>
            <person name="Kubo M."/>
            <person name="Kurata T."/>
            <person name="Lalonde S."/>
            <person name="Li K."/>
            <person name="Li Y."/>
            <person name="Litt A."/>
            <person name="Lyons E."/>
            <person name="Manning G."/>
            <person name="Maruyama T."/>
            <person name="Michael T.P."/>
            <person name="Mikami K."/>
            <person name="Miyazaki S."/>
            <person name="Morinaga S."/>
            <person name="Murata T."/>
            <person name="Mueller-Roeber B."/>
            <person name="Nelson D.R."/>
            <person name="Obara M."/>
            <person name="Oguri Y."/>
            <person name="Olmstead R.G."/>
            <person name="Onodera N."/>
            <person name="Petersen B.L."/>
            <person name="Pils B."/>
            <person name="Prigge M."/>
            <person name="Rensing S.A."/>
            <person name="Riano-Pachon D.M."/>
            <person name="Roberts A.W."/>
            <person name="Sato Y."/>
            <person name="Scheller H.V."/>
            <person name="Schulz B."/>
            <person name="Schulz C."/>
            <person name="Shakirov E.V."/>
            <person name="Shibagaki N."/>
            <person name="Shinohara N."/>
            <person name="Shippen D.E."/>
            <person name="Soerensen I."/>
            <person name="Sotooka R."/>
            <person name="Sugimoto N."/>
            <person name="Sugita M."/>
            <person name="Sumikawa N."/>
            <person name="Tanurdzic M."/>
            <person name="Theissen G."/>
            <person name="Ulvskov P."/>
            <person name="Wakazuki S."/>
            <person name="Weng J.K."/>
            <person name="Willats W.W."/>
            <person name="Wipf D."/>
            <person name="Wolf P.G."/>
            <person name="Yang L."/>
            <person name="Zimmer A.D."/>
            <person name="Zhu Q."/>
            <person name="Mitros T."/>
            <person name="Hellsten U."/>
            <person name="Loque D."/>
            <person name="Otillar R."/>
            <person name="Salamov A."/>
            <person name="Schmutz J."/>
            <person name="Shapiro H."/>
            <person name="Lindquist E."/>
            <person name="Lucas S."/>
            <person name="Rokhsar D."/>
            <person name="Grigoriev I.V."/>
        </authorList>
    </citation>
    <scope>NUCLEOTIDE SEQUENCE [LARGE SCALE GENOMIC DNA]</scope>
</reference>
<evidence type="ECO:0000313" key="2">
    <source>
        <dbReference type="EMBL" id="EFJ04948.1"/>
    </source>
</evidence>
<dbReference type="EMBL" id="GL377743">
    <property type="protein sequence ID" value="EFJ04948.1"/>
    <property type="molecule type" value="Genomic_DNA"/>
</dbReference>
<evidence type="ECO:0000313" key="3">
    <source>
        <dbReference type="Proteomes" id="UP000001514"/>
    </source>
</evidence>
<sequence length="164" mass="18557">MTSSPTYKDKGLADAQLPPVSDCTTSRARSGSGVTMVTTRRKWPCRKSKVVLSIVPLMKNVAVTNTWRLIVRGLAYTMRGTVRLVWGSYPSSDLLRDQDEAHRLLLQQGTAETNLSNGKRENTNSHYLVEPFNLLDHRIRQPAINPQTHQLRLRIICTTNKNEE</sequence>